<evidence type="ECO:0000313" key="3">
    <source>
        <dbReference type="Proteomes" id="UP000242310"/>
    </source>
</evidence>
<gene>
    <name evidence="2" type="ORF">B0H94_12012</name>
</gene>
<evidence type="ECO:0000256" key="1">
    <source>
        <dbReference type="SAM" id="SignalP"/>
    </source>
</evidence>
<proteinExistence type="predicted"/>
<dbReference type="EMBL" id="PYAV01000020">
    <property type="protein sequence ID" value="PSL41266.1"/>
    <property type="molecule type" value="Genomic_DNA"/>
</dbReference>
<dbReference type="AlphaFoldDB" id="A0A2P8H4W2"/>
<organism evidence="2 3">
    <name type="scientific">Salsuginibacillus halophilus</name>
    <dbReference type="NCBI Taxonomy" id="517424"/>
    <lineage>
        <taxon>Bacteria</taxon>
        <taxon>Bacillati</taxon>
        <taxon>Bacillota</taxon>
        <taxon>Bacilli</taxon>
        <taxon>Bacillales</taxon>
        <taxon>Bacillaceae</taxon>
        <taxon>Salsuginibacillus</taxon>
    </lineage>
</organism>
<feature type="signal peptide" evidence="1">
    <location>
        <begin position="1"/>
        <end position="20"/>
    </location>
</feature>
<feature type="chain" id="PRO_5039323810" evidence="1">
    <location>
        <begin position="21"/>
        <end position="54"/>
    </location>
</feature>
<accession>A0A2P8H4W2</accession>
<comment type="caution">
    <text evidence="2">The sequence shown here is derived from an EMBL/GenBank/DDBJ whole genome shotgun (WGS) entry which is preliminary data.</text>
</comment>
<dbReference type="RefSeq" id="WP_181315432.1">
    <property type="nucleotide sequence ID" value="NZ_PYAV01000020.1"/>
</dbReference>
<dbReference type="Proteomes" id="UP000242310">
    <property type="component" value="Unassembled WGS sequence"/>
</dbReference>
<name>A0A2P8H4W2_9BACI</name>
<protein>
    <submittedName>
        <fullName evidence="2">Uncharacterized protein</fullName>
    </submittedName>
</protein>
<keyword evidence="3" id="KW-1185">Reference proteome</keyword>
<keyword evidence="1" id="KW-0732">Signal</keyword>
<sequence length="54" mass="5950">MKKFKYAVLAACLVAGVGLFSESQTIEASVDLEQKIKSDTVLEIIPSNIPPRHY</sequence>
<evidence type="ECO:0000313" key="2">
    <source>
        <dbReference type="EMBL" id="PSL41266.1"/>
    </source>
</evidence>
<reference evidence="2 3" key="1">
    <citation type="submission" date="2018-03" db="EMBL/GenBank/DDBJ databases">
        <title>Genomic Encyclopedia of Type Strains, Phase III (KMG-III): the genomes of soil and plant-associated and newly described type strains.</title>
        <authorList>
            <person name="Whitman W."/>
        </authorList>
    </citation>
    <scope>NUCLEOTIDE SEQUENCE [LARGE SCALE GENOMIC DNA]</scope>
    <source>
        <strain evidence="2 3">CGMCC 1.07653</strain>
    </source>
</reference>